<dbReference type="Pfam" id="PF13246">
    <property type="entry name" value="Cation_ATPase"/>
    <property type="match status" value="1"/>
</dbReference>
<sequence length="846" mass="88537">MKPQPVPPQSSTGLSEADAASRLSSVGPNRLPHTPGAHPLRLLARQFVSPLVILLIAAAGVAMALGQLIDAAAVAVVVVLNGLLGFVQEWRAERTLEALRDLMVTETTVRRDNVVRRIPTEDVVPGDVVILTAGDRVPADLVVATGTDVTLDESVLTGESLPVARRAGDTLHASTILVAGRAEGVVKATGGATEFGRISAMTAAVDRGQTALQRSLGGLAKVIALVAVALAFGVLGFGVWAGRPFSEMVMVALSLSVSMVPEGLPAVVTITLALGAGAMVRRHALVRRLQAVETLGAASVICTDKTGTLTENVMTAVTLWTPGGDFRISGTGYAPEGAITGDGSVPVAALRVARLCNDAALRPTDDGWAMTGDPTEAALLSMALKGEVDDPGLRLAERPFDSDRKMMSVLAQGSDWRLLLVKGAPEVVIAASSALGDPDAAMTQERRRQANAAADAMAARGLRVIALASRVEDGDDLSETDLTLHGLAGLIDPPRPEVRAAVARAVAAGVQPLMITGDGAVTARAIADDLGMSGDIMTGAELEDMDDAALDAALRNGAQFARARPAHKMRIVDALQRQGRIVAMTGDGVNDAPALRRADIGIAMGRRGTDVAREAADVVLLDDNFATIVAAIAEGRRQFANVAKFVRYLLASNAGEVVAITGALALGGALIFLPIQILWMNLVTDGVTALALGLEKAEPDQMRRAPRDPVAPILDLRGVMLIVGFGCYTGGASLSVFFWLVSVDADLARSAAFTAMVVFEKASVFAFRSLRTSNRRIGWLSNPWLWAALAATLAAQLAALHLPILQTVLHTVPLTRDIWLAIGALALPLIVVPEVVKEWRAYRAAK</sequence>
<evidence type="ECO:0000256" key="1">
    <source>
        <dbReference type="ARBA" id="ARBA00004141"/>
    </source>
</evidence>
<dbReference type="InterPro" id="IPR008250">
    <property type="entry name" value="ATPase_P-typ_transduc_dom_A_sf"/>
</dbReference>
<dbReference type="Pfam" id="PF00689">
    <property type="entry name" value="Cation_ATPase_C"/>
    <property type="match status" value="1"/>
</dbReference>
<keyword evidence="11" id="KW-0378">Hydrolase</keyword>
<dbReference type="SUPFAM" id="SSF81653">
    <property type="entry name" value="Calcium ATPase, transduction domain A"/>
    <property type="match status" value="1"/>
</dbReference>
<feature type="transmembrane region" description="Helical" evidence="9">
    <location>
        <begin position="263"/>
        <end position="280"/>
    </location>
</feature>
<evidence type="ECO:0000256" key="9">
    <source>
        <dbReference type="SAM" id="Phobius"/>
    </source>
</evidence>
<dbReference type="PRINTS" id="PR00119">
    <property type="entry name" value="CATATPASE"/>
</dbReference>
<reference evidence="11 12" key="1">
    <citation type="submission" date="2015-07" db="EMBL/GenBank/DDBJ databases">
        <authorList>
            <person name="Noorani M."/>
        </authorList>
    </citation>
    <scope>NUCLEOTIDE SEQUENCE [LARGE SCALE GENOMIC DNA]</scope>
    <source>
        <strain evidence="11 12">CECT 7802</strain>
    </source>
</reference>
<dbReference type="GO" id="GO:0016887">
    <property type="term" value="F:ATP hydrolysis activity"/>
    <property type="evidence" value="ECO:0007669"/>
    <property type="project" value="InterPro"/>
</dbReference>
<dbReference type="SMART" id="SM00831">
    <property type="entry name" value="Cation_ATPase_N"/>
    <property type="match status" value="1"/>
</dbReference>
<evidence type="ECO:0000256" key="4">
    <source>
        <dbReference type="ARBA" id="ARBA00022840"/>
    </source>
</evidence>
<keyword evidence="3" id="KW-0547">Nucleotide-binding</keyword>
<feature type="transmembrane region" description="Helical" evidence="9">
    <location>
        <begin position="818"/>
        <end position="836"/>
    </location>
</feature>
<evidence type="ECO:0000313" key="11">
    <source>
        <dbReference type="EMBL" id="CTQ50361.1"/>
    </source>
</evidence>
<evidence type="ECO:0000256" key="6">
    <source>
        <dbReference type="ARBA" id="ARBA00022989"/>
    </source>
</evidence>
<dbReference type="EC" id="3.6.3.8" evidence="11"/>
<dbReference type="AlphaFoldDB" id="A0A0M6YJ28"/>
<keyword evidence="5" id="KW-1278">Translocase</keyword>
<keyword evidence="6 9" id="KW-1133">Transmembrane helix</keyword>
<dbReference type="SUPFAM" id="SSF56784">
    <property type="entry name" value="HAD-like"/>
    <property type="match status" value="1"/>
</dbReference>
<keyword evidence="12" id="KW-1185">Reference proteome</keyword>
<dbReference type="InterPro" id="IPR006068">
    <property type="entry name" value="ATPase_P-typ_cation-transptr_C"/>
</dbReference>
<dbReference type="InterPro" id="IPR044492">
    <property type="entry name" value="P_typ_ATPase_HD_dom"/>
</dbReference>
<dbReference type="NCBIfam" id="TIGR01494">
    <property type="entry name" value="ATPase_P-type"/>
    <property type="match status" value="2"/>
</dbReference>
<dbReference type="EMBL" id="CXSU01000012">
    <property type="protein sequence ID" value="CTQ50361.1"/>
    <property type="molecule type" value="Genomic_DNA"/>
</dbReference>
<evidence type="ECO:0000256" key="2">
    <source>
        <dbReference type="ARBA" id="ARBA00022692"/>
    </source>
</evidence>
<accession>A0A0M6YJ28</accession>
<evidence type="ECO:0000256" key="3">
    <source>
        <dbReference type="ARBA" id="ARBA00022741"/>
    </source>
</evidence>
<dbReference type="PRINTS" id="PR00120">
    <property type="entry name" value="HATPASE"/>
</dbReference>
<comment type="subcellular location">
    <subcellularLocation>
        <location evidence="1">Membrane</location>
        <topology evidence="1">Multi-pass membrane protein</topology>
    </subcellularLocation>
</comment>
<evidence type="ECO:0000256" key="7">
    <source>
        <dbReference type="ARBA" id="ARBA00023136"/>
    </source>
</evidence>
<dbReference type="InterPro" id="IPR001757">
    <property type="entry name" value="P_typ_ATPase"/>
</dbReference>
<dbReference type="InterPro" id="IPR023298">
    <property type="entry name" value="ATPase_P-typ_TM_dom_sf"/>
</dbReference>
<feature type="domain" description="Cation-transporting P-type ATPase N-terminal" evidence="10">
    <location>
        <begin position="2"/>
        <end position="67"/>
    </location>
</feature>
<dbReference type="Gene3D" id="3.40.50.1000">
    <property type="entry name" value="HAD superfamily/HAD-like"/>
    <property type="match status" value="1"/>
</dbReference>
<dbReference type="Gene3D" id="1.20.1110.10">
    <property type="entry name" value="Calcium-transporting ATPase, transmembrane domain"/>
    <property type="match status" value="1"/>
</dbReference>
<dbReference type="SUPFAM" id="SSF81665">
    <property type="entry name" value="Calcium ATPase, transmembrane domain M"/>
    <property type="match status" value="1"/>
</dbReference>
<feature type="transmembrane region" description="Helical" evidence="9">
    <location>
        <begin position="718"/>
        <end position="741"/>
    </location>
</feature>
<dbReference type="SFLD" id="SFLDS00003">
    <property type="entry name" value="Haloacid_Dehalogenase"/>
    <property type="match status" value="1"/>
</dbReference>
<feature type="transmembrane region" description="Helical" evidence="9">
    <location>
        <begin position="47"/>
        <end position="65"/>
    </location>
</feature>
<protein>
    <submittedName>
        <fullName evidence="11">Calcium-transporting ATPase</fullName>
        <ecNumber evidence="11">3.6.3.8</ecNumber>
    </submittedName>
</protein>
<dbReference type="Gene3D" id="2.70.150.10">
    <property type="entry name" value="Calcium-transporting ATPase, cytoplasmic transduction domain A"/>
    <property type="match status" value="1"/>
</dbReference>
<dbReference type="GO" id="GO:0015662">
    <property type="term" value="F:P-type ion transporter activity"/>
    <property type="evidence" value="ECO:0007669"/>
    <property type="project" value="UniProtKB-ARBA"/>
</dbReference>
<name>A0A0M6YJ28_9RHOB</name>
<feature type="transmembrane region" description="Helical" evidence="9">
    <location>
        <begin position="71"/>
        <end position="87"/>
    </location>
</feature>
<gene>
    <name evidence="11" type="primary">yloB</name>
    <name evidence="11" type="ORF">JDO7802_02384</name>
</gene>
<feature type="region of interest" description="Disordered" evidence="8">
    <location>
        <begin position="1"/>
        <end position="31"/>
    </location>
</feature>
<dbReference type="SFLD" id="SFLDF00027">
    <property type="entry name" value="p-type_atpase"/>
    <property type="match status" value="1"/>
</dbReference>
<evidence type="ECO:0000256" key="5">
    <source>
        <dbReference type="ARBA" id="ARBA00022967"/>
    </source>
</evidence>
<dbReference type="GO" id="GO:0016020">
    <property type="term" value="C:membrane"/>
    <property type="evidence" value="ECO:0007669"/>
    <property type="project" value="UniProtKB-SubCell"/>
</dbReference>
<dbReference type="InterPro" id="IPR036412">
    <property type="entry name" value="HAD-like_sf"/>
</dbReference>
<dbReference type="STRING" id="420998.JDO7802_02384"/>
<evidence type="ECO:0000313" key="12">
    <source>
        <dbReference type="Proteomes" id="UP000049222"/>
    </source>
</evidence>
<feature type="transmembrane region" description="Helical" evidence="9">
    <location>
        <begin position="645"/>
        <end position="671"/>
    </location>
</feature>
<evidence type="ECO:0000259" key="10">
    <source>
        <dbReference type="SMART" id="SM00831"/>
    </source>
</evidence>
<keyword evidence="2 9" id="KW-0812">Transmembrane</keyword>
<proteinExistence type="predicted"/>
<organism evidence="11 12">
    <name type="scientific">Jannaschia donghaensis</name>
    <dbReference type="NCBI Taxonomy" id="420998"/>
    <lineage>
        <taxon>Bacteria</taxon>
        <taxon>Pseudomonadati</taxon>
        <taxon>Pseudomonadota</taxon>
        <taxon>Alphaproteobacteria</taxon>
        <taxon>Rhodobacterales</taxon>
        <taxon>Roseobacteraceae</taxon>
        <taxon>Jannaschia</taxon>
    </lineage>
</organism>
<dbReference type="InterPro" id="IPR004014">
    <property type="entry name" value="ATPase_P-typ_cation-transptr_N"/>
</dbReference>
<dbReference type="Proteomes" id="UP000049222">
    <property type="component" value="Unassembled WGS sequence"/>
</dbReference>
<evidence type="ECO:0000256" key="8">
    <source>
        <dbReference type="SAM" id="MobiDB-lite"/>
    </source>
</evidence>
<dbReference type="Gene3D" id="3.40.1110.10">
    <property type="entry name" value="Calcium-transporting ATPase, cytoplasmic domain N"/>
    <property type="match status" value="1"/>
</dbReference>
<dbReference type="GO" id="GO:0005524">
    <property type="term" value="F:ATP binding"/>
    <property type="evidence" value="ECO:0007669"/>
    <property type="project" value="UniProtKB-KW"/>
</dbReference>
<dbReference type="InterPro" id="IPR023299">
    <property type="entry name" value="ATPase_P-typ_cyto_dom_N"/>
</dbReference>
<dbReference type="SFLD" id="SFLDG00002">
    <property type="entry name" value="C1.7:_P-type_atpase_like"/>
    <property type="match status" value="1"/>
</dbReference>
<dbReference type="RefSeq" id="WP_187298132.1">
    <property type="nucleotide sequence ID" value="NZ_CXSU01000012.1"/>
</dbReference>
<dbReference type="PROSITE" id="PS00154">
    <property type="entry name" value="ATPASE_E1_E2"/>
    <property type="match status" value="1"/>
</dbReference>
<dbReference type="Pfam" id="PF00690">
    <property type="entry name" value="Cation_ATPase_N"/>
    <property type="match status" value="1"/>
</dbReference>
<keyword evidence="4" id="KW-0067">ATP-binding</keyword>
<feature type="transmembrane region" description="Helical" evidence="9">
    <location>
        <begin position="779"/>
        <end position="798"/>
    </location>
</feature>
<keyword evidence="7 9" id="KW-0472">Membrane</keyword>
<dbReference type="PANTHER" id="PTHR42861">
    <property type="entry name" value="CALCIUM-TRANSPORTING ATPASE"/>
    <property type="match status" value="1"/>
</dbReference>
<dbReference type="InterPro" id="IPR023214">
    <property type="entry name" value="HAD_sf"/>
</dbReference>
<dbReference type="InterPro" id="IPR018303">
    <property type="entry name" value="ATPase_P-typ_P_site"/>
</dbReference>
<feature type="transmembrane region" description="Helical" evidence="9">
    <location>
        <begin position="222"/>
        <end position="243"/>
    </location>
</feature>
<dbReference type="Pfam" id="PF00122">
    <property type="entry name" value="E1-E2_ATPase"/>
    <property type="match status" value="1"/>
</dbReference>
<dbReference type="SUPFAM" id="SSF81660">
    <property type="entry name" value="Metal cation-transporting ATPase, ATP-binding domain N"/>
    <property type="match status" value="1"/>
</dbReference>
<dbReference type="InterPro" id="IPR059000">
    <property type="entry name" value="ATPase_P-type_domA"/>
</dbReference>